<protein>
    <recommendedName>
        <fullName evidence="1">Glycoside hydrolase family 29 N-terminal domain-containing protein</fullName>
    </recommendedName>
</protein>
<dbReference type="AlphaFoldDB" id="A0A7J2U580"/>
<reference evidence="2" key="1">
    <citation type="journal article" date="2020" name="mSystems">
        <title>Genome- and Community-Level Interaction Insights into Carbon Utilization and Element Cycling Functions of Hydrothermarchaeota in Hydrothermal Sediment.</title>
        <authorList>
            <person name="Zhou Z."/>
            <person name="Liu Y."/>
            <person name="Xu W."/>
            <person name="Pan J."/>
            <person name="Luo Z.H."/>
            <person name="Li M."/>
        </authorList>
    </citation>
    <scope>NUCLEOTIDE SEQUENCE [LARGE SCALE GENOMIC DNA]</scope>
    <source>
        <strain evidence="2">SpSt-125</strain>
    </source>
</reference>
<evidence type="ECO:0000259" key="1">
    <source>
        <dbReference type="Pfam" id="PF01120"/>
    </source>
</evidence>
<name>A0A7J2U580_9CREN</name>
<dbReference type="GO" id="GO:0005975">
    <property type="term" value="P:carbohydrate metabolic process"/>
    <property type="evidence" value="ECO:0007669"/>
    <property type="project" value="InterPro"/>
</dbReference>
<proteinExistence type="predicted"/>
<sequence>MCCDVDWSYFRKHYEEFNKSFKPSWFHDVKFGVIIHWGPYSVPGWGFSFYIGLYNLMS</sequence>
<dbReference type="EMBL" id="DSEU01000052">
    <property type="protein sequence ID" value="HEM67477.1"/>
    <property type="molecule type" value="Genomic_DNA"/>
</dbReference>
<dbReference type="GO" id="GO:0004560">
    <property type="term" value="F:alpha-L-fucosidase activity"/>
    <property type="evidence" value="ECO:0007669"/>
    <property type="project" value="InterPro"/>
</dbReference>
<dbReference type="Gene3D" id="3.20.20.80">
    <property type="entry name" value="Glycosidases"/>
    <property type="match status" value="1"/>
</dbReference>
<organism evidence="2">
    <name type="scientific">Ignisphaera aggregans</name>
    <dbReference type="NCBI Taxonomy" id="334771"/>
    <lineage>
        <taxon>Archaea</taxon>
        <taxon>Thermoproteota</taxon>
        <taxon>Thermoprotei</taxon>
        <taxon>Desulfurococcales</taxon>
        <taxon>Desulfurococcaceae</taxon>
        <taxon>Ignisphaera</taxon>
    </lineage>
</organism>
<dbReference type="SUPFAM" id="SSF51445">
    <property type="entry name" value="(Trans)glycosidases"/>
    <property type="match status" value="1"/>
</dbReference>
<feature type="domain" description="Glycoside hydrolase family 29 N-terminal" evidence="1">
    <location>
        <begin position="10"/>
        <end position="46"/>
    </location>
</feature>
<gene>
    <name evidence="2" type="ORF">ENO26_07955</name>
</gene>
<evidence type="ECO:0000313" key="2">
    <source>
        <dbReference type="EMBL" id="HEM67477.1"/>
    </source>
</evidence>
<dbReference type="Pfam" id="PF01120">
    <property type="entry name" value="Alpha_L_fucos"/>
    <property type="match status" value="1"/>
</dbReference>
<dbReference type="InterPro" id="IPR057739">
    <property type="entry name" value="Glyco_hydro_29_N"/>
</dbReference>
<accession>A0A7J2U580</accession>
<dbReference type="InterPro" id="IPR017853">
    <property type="entry name" value="GH"/>
</dbReference>
<comment type="caution">
    <text evidence="2">The sequence shown here is derived from an EMBL/GenBank/DDBJ whole genome shotgun (WGS) entry which is preliminary data.</text>
</comment>